<feature type="region of interest" description="Disordered" evidence="9">
    <location>
        <begin position="62"/>
        <end position="238"/>
    </location>
</feature>
<dbReference type="InterPro" id="IPR002119">
    <property type="entry name" value="Histone_H2A"/>
</dbReference>
<dbReference type="AlphaFoldDB" id="A0AAN7PS14"/>
<dbReference type="InterPro" id="IPR032458">
    <property type="entry name" value="Histone_H2A_CS"/>
</dbReference>
<comment type="caution">
    <text evidence="11">The sequence shown here is derived from an EMBL/GenBank/DDBJ whole genome shotgun (WGS) entry which is preliminary data.</text>
</comment>
<evidence type="ECO:0000256" key="8">
    <source>
        <dbReference type="ARBA" id="ARBA00023269"/>
    </source>
</evidence>
<dbReference type="PANTHER" id="PTHR23430">
    <property type="entry name" value="HISTONE H2A"/>
    <property type="match status" value="1"/>
</dbReference>
<evidence type="ECO:0000256" key="6">
    <source>
        <dbReference type="ARBA" id="ARBA00023125"/>
    </source>
</evidence>
<evidence type="ECO:0000256" key="3">
    <source>
        <dbReference type="ARBA" id="ARBA00010691"/>
    </source>
</evidence>
<sequence>MDLGSHDMGKGNGKEVFCPRVAMQVWVGGGRRGLKGELLQGRAREENAEERRALGLVAAPPCQAVGKPLPWKTGSGAGQQSCSLSSPAKGRASRDDMTSGEVRSQRKSFPIGPCHPKRALAPAAQVSKGPEPAQEGLSQSGVGPGHPARTRLGQARASRAQRQEPQQGRQGQAGKAGRAQEGAAWRRLPEHAASSMAGAEEVCTMPEQEREPEATCSGGPAKGSEAKAKKSRSSRSSRAGLLFPVSRVDRQLRRGRFAERFGARAPVYLAAVLQWVTHKTMDVAGKISKKSKQQRISPSHLQTAVQKSSALRQLLRGGVPRRRGRAVPQRQRVASRSRKKTTKSKKRCPTQRAAPLPVPLLL</sequence>
<keyword evidence="5" id="KW-0007">Acetylation</keyword>
<evidence type="ECO:0000256" key="9">
    <source>
        <dbReference type="SAM" id="MobiDB-lite"/>
    </source>
</evidence>
<evidence type="ECO:0000256" key="2">
    <source>
        <dbReference type="ARBA" id="ARBA00004286"/>
    </source>
</evidence>
<dbReference type="PROSITE" id="PS00046">
    <property type="entry name" value="HISTONE_H2A"/>
    <property type="match status" value="1"/>
</dbReference>
<gene>
    <name evidence="11" type="ORF">QYF61_010112</name>
</gene>
<keyword evidence="8" id="KW-0544">Nucleosome core</keyword>
<comment type="subcellular location">
    <subcellularLocation>
        <location evidence="2">Chromosome</location>
    </subcellularLocation>
    <subcellularLocation>
        <location evidence="1">Nucleus</location>
    </subcellularLocation>
</comment>
<dbReference type="InterPro" id="IPR009072">
    <property type="entry name" value="Histone-fold"/>
</dbReference>
<evidence type="ECO:0000256" key="1">
    <source>
        <dbReference type="ARBA" id="ARBA00004123"/>
    </source>
</evidence>
<dbReference type="Pfam" id="PF00125">
    <property type="entry name" value="Histone"/>
    <property type="match status" value="1"/>
</dbReference>
<evidence type="ECO:0000256" key="4">
    <source>
        <dbReference type="ARBA" id="ARBA00022454"/>
    </source>
</evidence>
<dbReference type="GO" id="GO:0030527">
    <property type="term" value="F:structural constituent of chromatin"/>
    <property type="evidence" value="ECO:0007669"/>
    <property type="project" value="InterPro"/>
</dbReference>
<evidence type="ECO:0000313" key="12">
    <source>
        <dbReference type="Proteomes" id="UP001333110"/>
    </source>
</evidence>
<dbReference type="SUPFAM" id="SSF47113">
    <property type="entry name" value="Histone-fold"/>
    <property type="match status" value="1"/>
</dbReference>
<dbReference type="GO" id="GO:0005634">
    <property type="term" value="C:nucleus"/>
    <property type="evidence" value="ECO:0007669"/>
    <property type="project" value="UniProtKB-SubCell"/>
</dbReference>
<keyword evidence="7" id="KW-0539">Nucleus</keyword>
<dbReference type="CDD" id="cd00074">
    <property type="entry name" value="HFD_H2A"/>
    <property type="match status" value="1"/>
</dbReference>
<dbReference type="Gene3D" id="1.10.20.10">
    <property type="entry name" value="Histone, subunit A"/>
    <property type="match status" value="1"/>
</dbReference>
<evidence type="ECO:0000313" key="11">
    <source>
        <dbReference type="EMBL" id="KAK4830348.1"/>
    </source>
</evidence>
<dbReference type="PRINTS" id="PR00620">
    <property type="entry name" value="HISTONEH2A"/>
</dbReference>
<reference evidence="11 12" key="1">
    <citation type="journal article" date="2023" name="J. Hered.">
        <title>Chromosome-level genome of the wood stork (Mycteria americana) provides insight into avian chromosome evolution.</title>
        <authorList>
            <person name="Flamio R. Jr."/>
            <person name="Ramstad K.M."/>
        </authorList>
    </citation>
    <scope>NUCLEOTIDE SEQUENCE [LARGE SCALE GENOMIC DNA]</scope>
    <source>
        <strain evidence="11">JAX WOST 10</strain>
    </source>
</reference>
<organism evidence="11 12">
    <name type="scientific">Mycteria americana</name>
    <name type="common">Wood stork</name>
    <dbReference type="NCBI Taxonomy" id="33587"/>
    <lineage>
        <taxon>Eukaryota</taxon>
        <taxon>Metazoa</taxon>
        <taxon>Chordata</taxon>
        <taxon>Craniata</taxon>
        <taxon>Vertebrata</taxon>
        <taxon>Euteleostomi</taxon>
        <taxon>Archelosauria</taxon>
        <taxon>Archosauria</taxon>
        <taxon>Dinosauria</taxon>
        <taxon>Saurischia</taxon>
        <taxon>Theropoda</taxon>
        <taxon>Coelurosauria</taxon>
        <taxon>Aves</taxon>
        <taxon>Neognathae</taxon>
        <taxon>Neoaves</taxon>
        <taxon>Aequornithes</taxon>
        <taxon>Ciconiiformes</taxon>
        <taxon>Ciconiidae</taxon>
        <taxon>Mycteria</taxon>
    </lineage>
</organism>
<dbReference type="EMBL" id="JAUNZN010000001">
    <property type="protein sequence ID" value="KAK4830348.1"/>
    <property type="molecule type" value="Genomic_DNA"/>
</dbReference>
<protein>
    <recommendedName>
        <fullName evidence="10">Core Histone H2A/H2B/H3 domain-containing protein</fullName>
    </recommendedName>
</protein>
<evidence type="ECO:0000256" key="7">
    <source>
        <dbReference type="ARBA" id="ARBA00023242"/>
    </source>
</evidence>
<dbReference type="GO" id="GO:0003677">
    <property type="term" value="F:DNA binding"/>
    <property type="evidence" value="ECO:0007669"/>
    <property type="project" value="UniProtKB-KW"/>
</dbReference>
<evidence type="ECO:0000259" key="10">
    <source>
        <dbReference type="Pfam" id="PF00125"/>
    </source>
</evidence>
<feature type="compositionally biased region" description="Basic residues" evidence="9">
    <location>
        <begin position="333"/>
        <end position="349"/>
    </location>
</feature>
<keyword evidence="12" id="KW-1185">Reference proteome</keyword>
<feature type="compositionally biased region" description="Low complexity" evidence="9">
    <location>
        <begin position="163"/>
        <end position="183"/>
    </location>
</feature>
<keyword evidence="4" id="KW-0158">Chromosome</keyword>
<proteinExistence type="inferred from homology"/>
<dbReference type="FunFam" id="1.10.20.10:FF:000086">
    <property type="entry name" value="Histone H2A"/>
    <property type="match status" value="1"/>
</dbReference>
<feature type="domain" description="Core Histone H2A/H2B/H3" evidence="10">
    <location>
        <begin position="225"/>
        <end position="306"/>
    </location>
</feature>
<dbReference type="GO" id="GO:0000786">
    <property type="term" value="C:nucleosome"/>
    <property type="evidence" value="ECO:0007669"/>
    <property type="project" value="UniProtKB-KW"/>
</dbReference>
<dbReference type="Proteomes" id="UP001333110">
    <property type="component" value="Unassembled WGS sequence"/>
</dbReference>
<feature type="region of interest" description="Disordered" evidence="9">
    <location>
        <begin position="320"/>
        <end position="362"/>
    </location>
</feature>
<accession>A0AAN7PS14</accession>
<dbReference type="GO" id="GO:0046982">
    <property type="term" value="F:protein heterodimerization activity"/>
    <property type="evidence" value="ECO:0007669"/>
    <property type="project" value="InterPro"/>
</dbReference>
<name>A0AAN7PS14_MYCAM</name>
<dbReference type="InterPro" id="IPR007125">
    <property type="entry name" value="H2A/H2B/H3"/>
</dbReference>
<keyword evidence="6" id="KW-0238">DNA-binding</keyword>
<comment type="similarity">
    <text evidence="3">Belongs to the histone H2A family.</text>
</comment>
<dbReference type="SMART" id="SM00414">
    <property type="entry name" value="H2A"/>
    <property type="match status" value="1"/>
</dbReference>
<evidence type="ECO:0000256" key="5">
    <source>
        <dbReference type="ARBA" id="ARBA00022990"/>
    </source>
</evidence>